<dbReference type="InterPro" id="IPR017754">
    <property type="entry name" value="Agmatine_deiminase"/>
</dbReference>
<dbReference type="GO" id="GO:0009446">
    <property type="term" value="P:putrescine biosynthetic process"/>
    <property type="evidence" value="ECO:0007669"/>
    <property type="project" value="InterPro"/>
</dbReference>
<evidence type="ECO:0000256" key="1">
    <source>
        <dbReference type="ARBA" id="ARBA00022801"/>
    </source>
</evidence>
<dbReference type="PANTHER" id="PTHR31377">
    <property type="entry name" value="AGMATINE DEIMINASE-RELATED"/>
    <property type="match status" value="1"/>
</dbReference>
<evidence type="ECO:0000313" key="3">
    <source>
        <dbReference type="EMBL" id="PAA99995.1"/>
    </source>
</evidence>
<comment type="similarity">
    <text evidence="2">Belongs to the agmatine deiminase family.</text>
</comment>
<dbReference type="GO" id="GO:0047632">
    <property type="term" value="F:agmatine deiminase activity"/>
    <property type="evidence" value="ECO:0007669"/>
    <property type="project" value="UniProtKB-UniRule"/>
</dbReference>
<dbReference type="PANTHER" id="PTHR31377:SF0">
    <property type="entry name" value="AGMATINE DEIMINASE-RELATED"/>
    <property type="match status" value="1"/>
</dbReference>
<dbReference type="HAMAP" id="MF_01841">
    <property type="entry name" value="Agmatine_deimin"/>
    <property type="match status" value="1"/>
</dbReference>
<dbReference type="OrthoDB" id="9808013at2"/>
<keyword evidence="1 2" id="KW-0378">Hydrolase</keyword>
<dbReference type="Proteomes" id="UP000216797">
    <property type="component" value="Unassembled WGS sequence"/>
</dbReference>
<dbReference type="Pfam" id="PF04371">
    <property type="entry name" value="PAD_porph"/>
    <property type="match status" value="1"/>
</dbReference>
<dbReference type="EMBL" id="LHUG01000013">
    <property type="protein sequence ID" value="PAA99995.1"/>
    <property type="molecule type" value="Genomic_DNA"/>
</dbReference>
<dbReference type="NCBIfam" id="NF010070">
    <property type="entry name" value="PRK13551.1"/>
    <property type="match status" value="1"/>
</dbReference>
<gene>
    <name evidence="2" type="primary">aguA</name>
    <name evidence="3" type="ORF">AKL21_11870</name>
</gene>
<feature type="active site" description="Amidino-cysteine intermediate" evidence="2">
    <location>
        <position position="355"/>
    </location>
</feature>
<reference evidence="3 4" key="1">
    <citation type="submission" date="2015-08" db="EMBL/GenBank/DDBJ databases">
        <title>Enterococcus genome sequence.</title>
        <authorList>
            <person name="Acedo J.Z."/>
            <person name="Vederas J.C."/>
        </authorList>
    </citation>
    <scope>NUCLEOTIDE SEQUENCE [LARGE SCALE GENOMIC DNA]</scope>
    <source>
        <strain evidence="3 4">49</strain>
    </source>
</reference>
<dbReference type="EC" id="3.5.3.12" evidence="2"/>
<dbReference type="Gene3D" id="3.75.10.10">
    <property type="entry name" value="L-arginine/glycine Amidinotransferase, Chain A"/>
    <property type="match status" value="1"/>
</dbReference>
<dbReference type="AlphaFoldDB" id="A0A267HNV6"/>
<name>A0A267HNV6_9ENTE</name>
<dbReference type="RefSeq" id="WP_071863566.1">
    <property type="nucleotide sequence ID" value="NZ_JBHLVQ010000015.1"/>
</dbReference>
<sequence length="365" mass="41617">MLVETSPRRDGFQIIPEWLPHKECYLIWPERTDNWRLGGKPAQKVYQQVAEAISRFENVTVLVSKQQFLNARHQLSNKIRVVEMSNDDAWLKDTGPILVMNKLGKLRGVDFRFNAWGGLLDGLFFPWDQDDLLARKLCDLERIDYYQLKDFVLEGCSIHTDGEGTLFATEECLLSEGRNPQLKKAAIEEILKEYCGIEKVIWFPRGFFLDETNGDIDNLLNVIAPGEIVLTWCEDPNDPMYEITREAEAVLLSQKDAKGRKFKIHKLELPKSLYITNEEAAGVDPVNGMLPRLAGDRLTATYVSYYTANNGIVFPLFDDPNDEKAEKLLKELYPGYEVIGIKAREILLGGGNIHCIAQGIPQHER</sequence>
<dbReference type="SUPFAM" id="SSF55909">
    <property type="entry name" value="Pentein"/>
    <property type="match status" value="1"/>
</dbReference>
<dbReference type="NCBIfam" id="TIGR03380">
    <property type="entry name" value="agmatine_aguA"/>
    <property type="match status" value="1"/>
</dbReference>
<evidence type="ECO:0000256" key="2">
    <source>
        <dbReference type="HAMAP-Rule" id="MF_01841"/>
    </source>
</evidence>
<dbReference type="GO" id="GO:0004668">
    <property type="term" value="F:protein-arginine deiminase activity"/>
    <property type="evidence" value="ECO:0007669"/>
    <property type="project" value="InterPro"/>
</dbReference>
<keyword evidence="4" id="KW-1185">Reference proteome</keyword>
<accession>A0A267HNV6</accession>
<comment type="catalytic activity">
    <reaction evidence="2">
        <text>agmatine + H2O = N-carbamoylputrescine + NH4(+)</text>
        <dbReference type="Rhea" id="RHEA:18037"/>
        <dbReference type="ChEBI" id="CHEBI:15377"/>
        <dbReference type="ChEBI" id="CHEBI:28938"/>
        <dbReference type="ChEBI" id="CHEBI:58145"/>
        <dbReference type="ChEBI" id="CHEBI:58318"/>
        <dbReference type="EC" id="3.5.3.12"/>
    </reaction>
</comment>
<organism evidence="3 4">
    <name type="scientific">Enterococcus canintestini</name>
    <dbReference type="NCBI Taxonomy" id="317010"/>
    <lineage>
        <taxon>Bacteria</taxon>
        <taxon>Bacillati</taxon>
        <taxon>Bacillota</taxon>
        <taxon>Bacilli</taxon>
        <taxon>Lactobacillales</taxon>
        <taxon>Enterococcaceae</taxon>
        <taxon>Enterococcus</taxon>
    </lineage>
</organism>
<dbReference type="InterPro" id="IPR007466">
    <property type="entry name" value="Peptidyl-Arg-deiminase_porph"/>
</dbReference>
<protein>
    <recommendedName>
        <fullName evidence="2">Putative agmatine deiminase</fullName>
        <ecNumber evidence="2">3.5.3.12</ecNumber>
    </recommendedName>
    <alternativeName>
        <fullName evidence="2">Agmatine iminohydrolase</fullName>
    </alternativeName>
</protein>
<proteinExistence type="inferred from homology"/>
<evidence type="ECO:0000313" key="4">
    <source>
        <dbReference type="Proteomes" id="UP000216797"/>
    </source>
</evidence>
<comment type="caution">
    <text evidence="3">The sequence shown here is derived from an EMBL/GenBank/DDBJ whole genome shotgun (WGS) entry which is preliminary data.</text>
</comment>